<dbReference type="Gene3D" id="3.30.70.120">
    <property type="match status" value="1"/>
</dbReference>
<gene>
    <name evidence="6" type="primary">glnB_22</name>
    <name evidence="6" type="ORF">GALL_444600</name>
</gene>
<dbReference type="InterPro" id="IPR002187">
    <property type="entry name" value="N-reg_PII"/>
</dbReference>
<sequence length="112" mass="12198">MKLITAIIKPFKVGDVRDALAEIDVRGMTVSDAQGYGRQGGHTEVYRGAEYQVDFVPKVRLEVVVDDVDADRVLDTIVRAAQTGKIGDGKAWVLNVEEVVRVRTGERGATAV</sequence>
<dbReference type="GO" id="GO:0005829">
    <property type="term" value="C:cytosol"/>
    <property type="evidence" value="ECO:0007669"/>
    <property type="project" value="TreeGrafter"/>
</dbReference>
<reference evidence="6" key="1">
    <citation type="submission" date="2016-10" db="EMBL/GenBank/DDBJ databases">
        <title>Sequence of Gallionella enrichment culture.</title>
        <authorList>
            <person name="Poehlein A."/>
            <person name="Muehling M."/>
            <person name="Daniel R."/>
        </authorList>
    </citation>
    <scope>NUCLEOTIDE SEQUENCE</scope>
</reference>
<evidence type="ECO:0000256" key="4">
    <source>
        <dbReference type="ARBA" id="ARBA00023015"/>
    </source>
</evidence>
<name>A0A1J5QD51_9ZZZZ</name>
<dbReference type="PRINTS" id="PR00340">
    <property type="entry name" value="PIIGLNB"/>
</dbReference>
<evidence type="ECO:0000256" key="1">
    <source>
        <dbReference type="ARBA" id="ARBA00011233"/>
    </source>
</evidence>
<dbReference type="PROSITE" id="PS51343">
    <property type="entry name" value="PII_GLNB_DOM"/>
    <property type="match status" value="1"/>
</dbReference>
<comment type="caution">
    <text evidence="6">The sequence shown here is derived from an EMBL/GenBank/DDBJ whole genome shotgun (WGS) entry which is preliminary data.</text>
</comment>
<keyword evidence="4" id="KW-0805">Transcription regulation</keyword>
<comment type="subunit">
    <text evidence="1">Homotrimer.</text>
</comment>
<dbReference type="InterPro" id="IPR015867">
    <property type="entry name" value="N-reg_PII/ATP_PRibTrfase_C"/>
</dbReference>
<evidence type="ECO:0000256" key="2">
    <source>
        <dbReference type="ARBA" id="ARBA00022553"/>
    </source>
</evidence>
<dbReference type="AlphaFoldDB" id="A0A1J5QD51"/>
<keyword evidence="2" id="KW-0597">Phosphoprotein</keyword>
<dbReference type="Pfam" id="PF00543">
    <property type="entry name" value="P-II"/>
    <property type="match status" value="1"/>
</dbReference>
<dbReference type="GO" id="GO:0006808">
    <property type="term" value="P:regulation of nitrogen utilization"/>
    <property type="evidence" value="ECO:0007669"/>
    <property type="project" value="InterPro"/>
</dbReference>
<dbReference type="PANTHER" id="PTHR30115:SF11">
    <property type="entry name" value="NITROGEN REGULATORY PROTEIN P-II HOMOLOG"/>
    <property type="match status" value="1"/>
</dbReference>
<dbReference type="PIRSF" id="PIRSF039144">
    <property type="entry name" value="GlnB"/>
    <property type="match status" value="1"/>
</dbReference>
<dbReference type="PANTHER" id="PTHR30115">
    <property type="entry name" value="NITROGEN REGULATORY PROTEIN P-II"/>
    <property type="match status" value="1"/>
</dbReference>
<keyword evidence="5" id="KW-0804">Transcription</keyword>
<evidence type="ECO:0000256" key="5">
    <source>
        <dbReference type="ARBA" id="ARBA00023163"/>
    </source>
</evidence>
<dbReference type="InterPro" id="IPR002332">
    <property type="entry name" value="N-reg_PII_urydylation_site"/>
</dbReference>
<protein>
    <submittedName>
        <fullName evidence="6">Nitrogen regulatory protein P-II</fullName>
    </submittedName>
</protein>
<keyword evidence="3" id="KW-0547">Nucleotide-binding</keyword>
<proteinExistence type="predicted"/>
<dbReference type="SMART" id="SM00938">
    <property type="entry name" value="P-II"/>
    <property type="match status" value="1"/>
</dbReference>
<accession>A0A1J5QD51</accession>
<evidence type="ECO:0000313" key="6">
    <source>
        <dbReference type="EMBL" id="OIQ73901.1"/>
    </source>
</evidence>
<organism evidence="6">
    <name type="scientific">mine drainage metagenome</name>
    <dbReference type="NCBI Taxonomy" id="410659"/>
    <lineage>
        <taxon>unclassified sequences</taxon>
        <taxon>metagenomes</taxon>
        <taxon>ecological metagenomes</taxon>
    </lineage>
</organism>
<dbReference type="InterPro" id="IPR011322">
    <property type="entry name" value="N-reg_PII-like_a/b"/>
</dbReference>
<dbReference type="GO" id="GO:0030234">
    <property type="term" value="F:enzyme regulator activity"/>
    <property type="evidence" value="ECO:0007669"/>
    <property type="project" value="InterPro"/>
</dbReference>
<dbReference type="GO" id="GO:0005524">
    <property type="term" value="F:ATP binding"/>
    <property type="evidence" value="ECO:0007669"/>
    <property type="project" value="TreeGrafter"/>
</dbReference>
<dbReference type="SUPFAM" id="SSF54913">
    <property type="entry name" value="GlnB-like"/>
    <property type="match status" value="1"/>
</dbReference>
<dbReference type="EMBL" id="MLJW01002698">
    <property type="protein sequence ID" value="OIQ73901.1"/>
    <property type="molecule type" value="Genomic_DNA"/>
</dbReference>
<dbReference type="PROSITE" id="PS00496">
    <property type="entry name" value="PII_GLNB_UMP"/>
    <property type="match status" value="1"/>
</dbReference>
<evidence type="ECO:0000256" key="3">
    <source>
        <dbReference type="ARBA" id="ARBA00022741"/>
    </source>
</evidence>